<keyword evidence="1" id="KW-0472">Membrane</keyword>
<evidence type="ECO:0000313" key="2">
    <source>
        <dbReference type="EMBL" id="MBB5983996.1"/>
    </source>
</evidence>
<dbReference type="EMBL" id="JACHNF010000002">
    <property type="protein sequence ID" value="MBB5983996.1"/>
    <property type="molecule type" value="Genomic_DNA"/>
</dbReference>
<keyword evidence="1" id="KW-0812">Transmembrane</keyword>
<name>A0A841E4L8_9ACTN</name>
<comment type="caution">
    <text evidence="2">The sequence shown here is derived from an EMBL/GenBank/DDBJ whole genome shotgun (WGS) entry which is preliminary data.</text>
</comment>
<dbReference type="Proteomes" id="UP000558997">
    <property type="component" value="Unassembled WGS sequence"/>
</dbReference>
<keyword evidence="3" id="KW-1185">Reference proteome</keyword>
<feature type="transmembrane region" description="Helical" evidence="1">
    <location>
        <begin position="110"/>
        <end position="129"/>
    </location>
</feature>
<gene>
    <name evidence="2" type="ORF">HDA44_007411</name>
</gene>
<dbReference type="RefSeq" id="WP_184845055.1">
    <property type="nucleotide sequence ID" value="NZ_BAAAVN010000031.1"/>
</dbReference>
<evidence type="ECO:0000256" key="1">
    <source>
        <dbReference type="SAM" id="Phobius"/>
    </source>
</evidence>
<protein>
    <submittedName>
        <fullName evidence="2">Uncharacterized protein</fullName>
    </submittedName>
</protein>
<proteinExistence type="predicted"/>
<accession>A0A841E4L8</accession>
<dbReference type="AlphaFoldDB" id="A0A841E4L8"/>
<evidence type="ECO:0000313" key="3">
    <source>
        <dbReference type="Proteomes" id="UP000558997"/>
    </source>
</evidence>
<feature type="transmembrane region" description="Helical" evidence="1">
    <location>
        <begin position="73"/>
        <end position="98"/>
    </location>
</feature>
<organism evidence="2 3">
    <name type="scientific">Kribbella solani</name>
    <dbReference type="NCBI Taxonomy" id="236067"/>
    <lineage>
        <taxon>Bacteria</taxon>
        <taxon>Bacillati</taxon>
        <taxon>Actinomycetota</taxon>
        <taxon>Actinomycetes</taxon>
        <taxon>Propionibacteriales</taxon>
        <taxon>Kribbellaceae</taxon>
        <taxon>Kribbella</taxon>
    </lineage>
</organism>
<reference evidence="2 3" key="1">
    <citation type="submission" date="2020-08" db="EMBL/GenBank/DDBJ databases">
        <title>Sequencing the genomes of 1000 actinobacteria strains.</title>
        <authorList>
            <person name="Klenk H.-P."/>
        </authorList>
    </citation>
    <scope>NUCLEOTIDE SEQUENCE [LARGE SCALE GENOMIC DNA]</scope>
    <source>
        <strain evidence="2 3">DSM 17294</strain>
    </source>
</reference>
<keyword evidence="1" id="KW-1133">Transmembrane helix</keyword>
<sequence length="167" mass="17738">MNTINKTVDTTTNTTLNGTTPARTKSIMSVERPYVRSSMRSLERLHSWTKWTAVSTSGLAGSVWMAGDRAPGSLALAAAFGGALGSLLIGVGPVSWLADDAADGHRPQDRYLAPVIAMYLATLGVALWSGMWIHLALLALGAGVVARLHMVLLRAARVQTGRPGVEW</sequence>